<proteinExistence type="predicted"/>
<dbReference type="RefSeq" id="WP_163045708.1">
    <property type="nucleotide sequence ID" value="NZ_JAAAMJ010000021.1"/>
</dbReference>
<evidence type="ECO:0000256" key="1">
    <source>
        <dbReference type="ARBA" id="ARBA00022729"/>
    </source>
</evidence>
<dbReference type="InterPro" id="IPR013425">
    <property type="entry name" value="Autotrns_rpt"/>
</dbReference>
<dbReference type="InterPro" id="IPR011050">
    <property type="entry name" value="Pectin_lyase_fold/virulence"/>
</dbReference>
<dbReference type="InterPro" id="IPR005546">
    <property type="entry name" value="Autotransporte_beta"/>
</dbReference>
<dbReference type="PROSITE" id="PS51208">
    <property type="entry name" value="AUTOTRANSPORTER"/>
    <property type="match status" value="1"/>
</dbReference>
<keyword evidence="1 2" id="KW-0732">Signal</keyword>
<dbReference type="EMBL" id="JAAAMJ010000021">
    <property type="protein sequence ID" value="NDV88857.1"/>
    <property type="molecule type" value="Genomic_DNA"/>
</dbReference>
<protein>
    <submittedName>
        <fullName evidence="4">Autotransporter domain-containing protein</fullName>
    </submittedName>
</protein>
<dbReference type="NCBIfam" id="TIGR02601">
    <property type="entry name" value="autotrns_rpt"/>
    <property type="match status" value="1"/>
</dbReference>
<feature type="domain" description="Autotransporter" evidence="3">
    <location>
        <begin position="739"/>
        <end position="1015"/>
    </location>
</feature>
<dbReference type="SUPFAM" id="SSF51126">
    <property type="entry name" value="Pectin lyase-like"/>
    <property type="match status" value="2"/>
</dbReference>
<dbReference type="InterPro" id="IPR036709">
    <property type="entry name" value="Autotransporte_beta_dom_sf"/>
</dbReference>
<comment type="caution">
    <text evidence="4">The sequence shown here is derived from an EMBL/GenBank/DDBJ whole genome shotgun (WGS) entry which is preliminary data.</text>
</comment>
<dbReference type="Proteomes" id="UP000476332">
    <property type="component" value="Unassembled WGS sequence"/>
</dbReference>
<evidence type="ECO:0000313" key="4">
    <source>
        <dbReference type="EMBL" id="NDV88857.1"/>
    </source>
</evidence>
<dbReference type="Pfam" id="PF03797">
    <property type="entry name" value="Autotransporter"/>
    <property type="match status" value="1"/>
</dbReference>
<dbReference type="SMART" id="SM00869">
    <property type="entry name" value="Autotransporter"/>
    <property type="match status" value="1"/>
</dbReference>
<accession>A0A6L9MLY4</accession>
<organism evidence="4 5">
    <name type="scientific">Aurantimonas aggregata</name>
    <dbReference type="NCBI Taxonomy" id="2047720"/>
    <lineage>
        <taxon>Bacteria</taxon>
        <taxon>Pseudomonadati</taxon>
        <taxon>Pseudomonadota</taxon>
        <taxon>Alphaproteobacteria</taxon>
        <taxon>Hyphomicrobiales</taxon>
        <taxon>Aurantimonadaceae</taxon>
        <taxon>Aurantimonas</taxon>
    </lineage>
</organism>
<evidence type="ECO:0000313" key="5">
    <source>
        <dbReference type="Proteomes" id="UP000476332"/>
    </source>
</evidence>
<feature type="signal peptide" evidence="2">
    <location>
        <begin position="1"/>
        <end position="21"/>
    </location>
</feature>
<evidence type="ECO:0000256" key="2">
    <source>
        <dbReference type="SAM" id="SignalP"/>
    </source>
</evidence>
<dbReference type="Gene3D" id="2.40.128.130">
    <property type="entry name" value="Autotransporter beta-domain"/>
    <property type="match status" value="1"/>
</dbReference>
<name>A0A6L9MLY4_9HYPH</name>
<evidence type="ECO:0000259" key="3">
    <source>
        <dbReference type="PROSITE" id="PS51208"/>
    </source>
</evidence>
<feature type="chain" id="PRO_5026675073" evidence="2">
    <location>
        <begin position="22"/>
        <end position="1015"/>
    </location>
</feature>
<dbReference type="AlphaFoldDB" id="A0A6L9MLY4"/>
<keyword evidence="5" id="KW-1185">Reference proteome</keyword>
<gene>
    <name evidence="4" type="ORF">GTW51_19405</name>
</gene>
<reference evidence="4 5" key="1">
    <citation type="submission" date="2020-01" db="EMBL/GenBank/DDBJ databases">
        <title>Genomes of bacteria type strains.</title>
        <authorList>
            <person name="Chen J."/>
            <person name="Zhu S."/>
            <person name="Chen J."/>
        </authorList>
    </citation>
    <scope>NUCLEOTIDE SEQUENCE [LARGE SCALE GENOMIC DNA]</scope>
    <source>
        <strain evidence="4 5">KCTC 52919</strain>
    </source>
</reference>
<sequence>MTLRCALTATAAGLFAFPAQAAEPFAMQAEDVVVSAPAAMAAPAPFQMLASDITYDGTARADGAMITRNTDESVFFRDEASAADAQIVLNEGGAAFFEDRSTAETALLTVNGEAAFSGSSTAGNASIVTNASGQTRFTEGSNAGAATIENNGTLNFVDAASAGAAGITNNFGGNVAFAGDANAGGGAALTNSGTVRFTDQASANDRFIANNATGEVVFEGAATAGAAVIGNSGSLRFAGASTLADGRIIGNRTGTIAFSEDATAGAGEISHAGVLSFTGRSSAGSALVETLTGGATYFSESASGARAEIRLQDGAVVDFSGITTGATSVASLLGTGQVFLGGIALTVGDDGPQRTIGGISDGGVAGGTGGSLIKVGTAVLGLEGVNNYTGATDVRAGTLLGAAVNAFAPGSAVTVADGALLDIGGFAQEIGSLAGAGRVDLAANTLTLGGDNRSTVFSGTFTGAGGFAKQGDGTFTVANTSVIFGASQVTGGTLLVAGGLPLVPLSVFGGGTVTGGGTVGSLALGAGGTLLAAGPSLQIVNDLTFAPAAIFAVVPSGMLTPVVAGGTASLGGASVVVTGLDPAIPYEEIRRRTILIADAVTGTFREPILAGGSAFLIPSLEYGPTTVSLILDRLAPALPPSPGAPLPVFVAAAQSANQFATAQALDGLSQIAGAETLPLYNAVLFSDLAGARSAFEQLSGEVHAAVRGALVDGSRHARDAVASRVDTVMSGIEQGSDGARSIAHGPWAYGYGSIGEAKATDGAASADREVGGVFLGGDIPLTESARLGLFGGYGHTRVSVDARGSSASIDTAHIGAYGAGALGPVEALVGAAYSWNDVDTQRAVSFAGFADSLSANYSVDVSQIFGEIGHRIHLGGIDIKPFAGIAHVHLESDSFAENGGAARLNSGGGSSDTLFTTLGVRGSGDLTIAGVDLSARGMVGWRHASGDRTPVAALAFGAGQPFTVQGVPISRDAAIVEASVSTIIAPNVSLSFDYLGQIGTDATDSSFRVGLNKLF</sequence>
<dbReference type="SUPFAM" id="SSF103515">
    <property type="entry name" value="Autotransporter"/>
    <property type="match status" value="1"/>
</dbReference>